<dbReference type="InterPro" id="IPR036188">
    <property type="entry name" value="FAD/NAD-bd_sf"/>
</dbReference>
<evidence type="ECO:0000313" key="8">
    <source>
        <dbReference type="Proteomes" id="UP000322873"/>
    </source>
</evidence>
<evidence type="ECO:0000256" key="4">
    <source>
        <dbReference type="ARBA" id="ARBA00022827"/>
    </source>
</evidence>
<dbReference type="AlphaFoldDB" id="A0A5M9JFX3"/>
<comment type="cofactor">
    <cofactor evidence="1">
        <name>FAD</name>
        <dbReference type="ChEBI" id="CHEBI:57692"/>
    </cofactor>
</comment>
<accession>A0A5M9JFX3</accession>
<dbReference type="SUPFAM" id="SSF54373">
    <property type="entry name" value="FAD-linked reductases, C-terminal domain"/>
    <property type="match status" value="1"/>
</dbReference>
<dbReference type="PANTHER" id="PTHR10961">
    <property type="entry name" value="PEROXISOMAL SARCOSINE OXIDASE"/>
    <property type="match status" value="1"/>
</dbReference>
<reference evidence="7 8" key="1">
    <citation type="submission" date="2019-06" db="EMBL/GenBank/DDBJ databases">
        <title>Genome Sequence of the Brown Rot Fungal Pathogen Monilinia fructicola.</title>
        <authorList>
            <person name="De Miccolis Angelini R.M."/>
            <person name="Landi L."/>
            <person name="Abate D."/>
            <person name="Pollastro S."/>
            <person name="Romanazzi G."/>
            <person name="Faretra F."/>
        </authorList>
    </citation>
    <scope>NUCLEOTIDE SEQUENCE [LARGE SCALE GENOMIC DNA]</scope>
    <source>
        <strain evidence="7 8">Mfrc123</strain>
    </source>
</reference>
<name>A0A5M9JFX3_MONFR</name>
<comment type="caution">
    <text evidence="7">The sequence shown here is derived from an EMBL/GenBank/DDBJ whole genome shotgun (WGS) entry which is preliminary data.</text>
</comment>
<dbReference type="InterPro" id="IPR006076">
    <property type="entry name" value="FAD-dep_OxRdtase"/>
</dbReference>
<keyword evidence="3" id="KW-0285">Flavoprotein</keyword>
<dbReference type="GO" id="GO:0050031">
    <property type="term" value="F:L-pipecolate oxidase activity"/>
    <property type="evidence" value="ECO:0007669"/>
    <property type="project" value="TreeGrafter"/>
</dbReference>
<protein>
    <recommendedName>
        <fullName evidence="6">FAD dependent oxidoreductase domain-containing protein</fullName>
    </recommendedName>
</protein>
<evidence type="ECO:0000313" key="7">
    <source>
        <dbReference type="EMBL" id="KAA8567213.1"/>
    </source>
</evidence>
<evidence type="ECO:0000256" key="1">
    <source>
        <dbReference type="ARBA" id="ARBA00001974"/>
    </source>
</evidence>
<dbReference type="VEuPathDB" id="FungiDB:MFRU_007g02770"/>
<keyword evidence="8" id="KW-1185">Reference proteome</keyword>
<keyword evidence="5" id="KW-0560">Oxidoreductase</keyword>
<proteinExistence type="inferred from homology"/>
<feature type="domain" description="FAD dependent oxidoreductase" evidence="6">
    <location>
        <begin position="74"/>
        <end position="470"/>
    </location>
</feature>
<evidence type="ECO:0000259" key="6">
    <source>
        <dbReference type="Pfam" id="PF01266"/>
    </source>
</evidence>
<sequence>MYNEETKIPGRIELSPFSECALNMNHLIRSKVRIVGDEQLGVVPAISARRHYTFYNAHPAHSLYHVSSYPPSSILIIGTGVFSLSTTLSLLKRPAYKNTTITLLDRSPFPAPDASSVDSSRIIRADYSDPLYSELAASAQEEWRQTGDDELGGQGRYTESGLCLTCDTSYENSGQGYVRGSYSNVQQLMKQSGDTDGVQELPSPEAIQNLLKSGPGSGEWGYINRRSGWADAEASLVWLRKEVEKLSNGRVQFVVSEATSLIFSTDQSSVLGANTASGTQYFADLTILAAGAWSAKFLDLRSQVHSSGQCLLYIDITDEEQEKYKNIPVLLNMSTGYFIIPPRNNVLKIARHAHGYSNPTGIPNPSSPSETISVSLPRTTYDHPSNCVPTSFQAEAATALHTLLPDLPPRPFSHTRICWYTDTPTGEFLITYCDKPQSSGGLGLTGVFLATGGSGHGFKFLPVLGEKIVDVLEGKDEVWAKKWAWKATRGWDGMTDDGSRAGERGEKL</sequence>
<dbReference type="Pfam" id="PF01266">
    <property type="entry name" value="DAO"/>
    <property type="match status" value="1"/>
</dbReference>
<dbReference type="SUPFAM" id="SSF51905">
    <property type="entry name" value="FAD/NAD(P)-binding domain"/>
    <property type="match status" value="1"/>
</dbReference>
<dbReference type="PANTHER" id="PTHR10961:SF46">
    <property type="entry name" value="PEROXISOMAL SARCOSINE OXIDASE"/>
    <property type="match status" value="1"/>
</dbReference>
<dbReference type="Gene3D" id="3.30.9.10">
    <property type="entry name" value="D-Amino Acid Oxidase, subunit A, domain 2"/>
    <property type="match status" value="1"/>
</dbReference>
<evidence type="ECO:0000256" key="5">
    <source>
        <dbReference type="ARBA" id="ARBA00023002"/>
    </source>
</evidence>
<keyword evidence="4" id="KW-0274">FAD</keyword>
<evidence type="ECO:0000256" key="2">
    <source>
        <dbReference type="ARBA" id="ARBA00010989"/>
    </source>
</evidence>
<dbReference type="GO" id="GO:0004657">
    <property type="term" value="F:proline dehydrogenase activity"/>
    <property type="evidence" value="ECO:0007669"/>
    <property type="project" value="TreeGrafter"/>
</dbReference>
<dbReference type="Gene3D" id="3.50.50.60">
    <property type="entry name" value="FAD/NAD(P)-binding domain"/>
    <property type="match status" value="1"/>
</dbReference>
<dbReference type="GO" id="GO:0008115">
    <property type="term" value="F:sarcosine oxidase activity"/>
    <property type="evidence" value="ECO:0007669"/>
    <property type="project" value="TreeGrafter"/>
</dbReference>
<comment type="similarity">
    <text evidence="2">Belongs to the MSOX/MTOX family.</text>
</comment>
<evidence type="ECO:0000256" key="3">
    <source>
        <dbReference type="ARBA" id="ARBA00022630"/>
    </source>
</evidence>
<dbReference type="InterPro" id="IPR045170">
    <property type="entry name" value="MTOX"/>
</dbReference>
<dbReference type="Proteomes" id="UP000322873">
    <property type="component" value="Unassembled WGS sequence"/>
</dbReference>
<gene>
    <name evidence="7" type="ORF">EYC84_010259</name>
</gene>
<organism evidence="7 8">
    <name type="scientific">Monilinia fructicola</name>
    <name type="common">Brown rot fungus</name>
    <name type="synonym">Ciboria fructicola</name>
    <dbReference type="NCBI Taxonomy" id="38448"/>
    <lineage>
        <taxon>Eukaryota</taxon>
        <taxon>Fungi</taxon>
        <taxon>Dikarya</taxon>
        <taxon>Ascomycota</taxon>
        <taxon>Pezizomycotina</taxon>
        <taxon>Leotiomycetes</taxon>
        <taxon>Helotiales</taxon>
        <taxon>Sclerotiniaceae</taxon>
        <taxon>Monilinia</taxon>
    </lineage>
</organism>
<dbReference type="GO" id="GO:0050660">
    <property type="term" value="F:flavin adenine dinucleotide binding"/>
    <property type="evidence" value="ECO:0007669"/>
    <property type="project" value="InterPro"/>
</dbReference>
<dbReference type="EMBL" id="VICG01000011">
    <property type="protein sequence ID" value="KAA8567213.1"/>
    <property type="molecule type" value="Genomic_DNA"/>
</dbReference>